<accession>A0A645HBS3</accession>
<comment type="caution">
    <text evidence="3">The sequence shown here is derived from an EMBL/GenBank/DDBJ whole genome shotgun (WGS) entry which is preliminary data.</text>
</comment>
<dbReference type="SUPFAM" id="SSF53187">
    <property type="entry name" value="Zn-dependent exopeptidases"/>
    <property type="match status" value="1"/>
</dbReference>
<name>A0A645HBS3_9ZZZZ</name>
<dbReference type="GO" id="GO:0004230">
    <property type="term" value="F:glutamyl aminopeptidase activity"/>
    <property type="evidence" value="ECO:0007669"/>
    <property type="project" value="UniProtKB-EC"/>
</dbReference>
<reference evidence="3" key="1">
    <citation type="submission" date="2019-08" db="EMBL/GenBank/DDBJ databases">
        <authorList>
            <person name="Kucharzyk K."/>
            <person name="Murdoch R.W."/>
            <person name="Higgins S."/>
            <person name="Loffler F."/>
        </authorList>
    </citation>
    <scope>NUCLEOTIDE SEQUENCE</scope>
</reference>
<evidence type="ECO:0000256" key="2">
    <source>
        <dbReference type="ARBA" id="ARBA00022801"/>
    </source>
</evidence>
<protein>
    <submittedName>
        <fullName evidence="3">Glutamyl aminopeptidase</fullName>
        <ecNumber evidence="3">3.4.11.7</ecNumber>
    </submittedName>
</protein>
<keyword evidence="3" id="KW-0645">Protease</keyword>
<gene>
    <name evidence="3" type="primary">pepA_20</name>
    <name evidence="3" type="ORF">SDC9_180737</name>
</gene>
<dbReference type="InterPro" id="IPR051464">
    <property type="entry name" value="Peptidase_M42_aminopept"/>
</dbReference>
<dbReference type="PANTHER" id="PTHR32481">
    <property type="entry name" value="AMINOPEPTIDASE"/>
    <property type="match status" value="1"/>
</dbReference>
<dbReference type="PANTHER" id="PTHR32481:SF0">
    <property type="entry name" value="AMINOPEPTIDASE YPDE-RELATED"/>
    <property type="match status" value="1"/>
</dbReference>
<keyword evidence="1" id="KW-0479">Metal-binding</keyword>
<dbReference type="Pfam" id="PF05343">
    <property type="entry name" value="Peptidase_M42"/>
    <property type="match status" value="1"/>
</dbReference>
<proteinExistence type="predicted"/>
<dbReference type="Gene3D" id="3.40.630.10">
    <property type="entry name" value="Zn peptidases"/>
    <property type="match status" value="1"/>
</dbReference>
<keyword evidence="3" id="KW-0031">Aminopeptidase</keyword>
<dbReference type="EMBL" id="VSSQ01085665">
    <property type="protein sequence ID" value="MPN33253.1"/>
    <property type="molecule type" value="Genomic_DNA"/>
</dbReference>
<evidence type="ECO:0000256" key="1">
    <source>
        <dbReference type="ARBA" id="ARBA00022723"/>
    </source>
</evidence>
<evidence type="ECO:0000313" key="3">
    <source>
        <dbReference type="EMBL" id="MPN33253.1"/>
    </source>
</evidence>
<keyword evidence="2 3" id="KW-0378">Hydrolase</keyword>
<dbReference type="GO" id="GO:0046872">
    <property type="term" value="F:metal ion binding"/>
    <property type="evidence" value="ECO:0007669"/>
    <property type="project" value="UniProtKB-KW"/>
</dbReference>
<dbReference type="InterPro" id="IPR008007">
    <property type="entry name" value="Peptidase_M42"/>
</dbReference>
<dbReference type="EC" id="3.4.11.7" evidence="3"/>
<sequence>MIAFPELLDFQERICKKINVKSQYFQSPGGTNAGAIHKSEGGVLTLTHCICSRNIHSQSSIIDADDYHAAKESLIAMLKEIDRKLIDEFKEARR</sequence>
<organism evidence="3">
    <name type="scientific">bioreactor metagenome</name>
    <dbReference type="NCBI Taxonomy" id="1076179"/>
    <lineage>
        <taxon>unclassified sequences</taxon>
        <taxon>metagenomes</taxon>
        <taxon>ecological metagenomes</taxon>
    </lineage>
</organism>
<dbReference type="AlphaFoldDB" id="A0A645HBS3"/>